<feature type="coiled-coil region" evidence="1">
    <location>
        <begin position="53"/>
        <end position="80"/>
    </location>
</feature>
<keyword evidence="3" id="KW-1185">Reference proteome</keyword>
<evidence type="ECO:0000313" key="3">
    <source>
        <dbReference type="Proteomes" id="UP000694564"/>
    </source>
</evidence>
<dbReference type="AlphaFoldDB" id="A0A8D2ADT7"/>
<reference evidence="2" key="2">
    <citation type="submission" date="2025-09" db="UniProtKB">
        <authorList>
            <consortium name="Ensembl"/>
        </authorList>
    </citation>
    <scope>IDENTIFICATION</scope>
</reference>
<evidence type="ECO:0000313" key="2">
    <source>
        <dbReference type="Ensembl" id="ENSSVLP00005000655.1"/>
    </source>
</evidence>
<dbReference type="PANTHER" id="PTHR19446">
    <property type="entry name" value="REVERSE TRANSCRIPTASES"/>
    <property type="match status" value="1"/>
</dbReference>
<protein>
    <submittedName>
        <fullName evidence="2">Uncharacterized protein</fullName>
    </submittedName>
</protein>
<keyword evidence="1" id="KW-0175">Coiled coil</keyword>
<dbReference type="Proteomes" id="UP000694564">
    <property type="component" value="Chromosome 4"/>
</dbReference>
<organism evidence="2 3">
    <name type="scientific">Sciurus vulgaris</name>
    <name type="common">Eurasian red squirrel</name>
    <dbReference type="NCBI Taxonomy" id="55149"/>
    <lineage>
        <taxon>Eukaryota</taxon>
        <taxon>Metazoa</taxon>
        <taxon>Chordata</taxon>
        <taxon>Craniata</taxon>
        <taxon>Vertebrata</taxon>
        <taxon>Euteleostomi</taxon>
        <taxon>Mammalia</taxon>
        <taxon>Eutheria</taxon>
        <taxon>Euarchontoglires</taxon>
        <taxon>Glires</taxon>
        <taxon>Rodentia</taxon>
        <taxon>Sciuromorpha</taxon>
        <taxon>Sciuridae</taxon>
        <taxon>Sciurinae</taxon>
        <taxon>Sciurini</taxon>
        <taxon>Sciurus</taxon>
    </lineage>
</organism>
<reference evidence="2" key="1">
    <citation type="submission" date="2025-08" db="UniProtKB">
        <authorList>
            <consortium name="Ensembl"/>
        </authorList>
    </citation>
    <scope>IDENTIFICATION</scope>
</reference>
<dbReference type="GeneTree" id="ENSGT01150000286925"/>
<dbReference type="Ensembl" id="ENSSVLT00005000733.1">
    <property type="protein sequence ID" value="ENSSVLP00005000655.1"/>
    <property type="gene ID" value="ENSSVLG00005000588.1"/>
</dbReference>
<evidence type="ECO:0000256" key="1">
    <source>
        <dbReference type="SAM" id="Coils"/>
    </source>
</evidence>
<proteinExistence type="predicted"/>
<sequence>MLLNETWITKNIREEIKKFLEVNENEDTTYQNLWDTMKAVLRGKFIAWSTFQKRMKSQQLNDLTLQLKALEKEEQNNSKSSRRQEIIKIRAEINEIETKETIQKIDITKSWFFEKVNKIDKPLATLTKRRREKTQITKIHDVKDLYNENYKTLKKEIKEDLRRWKDLPCSWIGRINIVKMAILPKVLYRFNAIPIKIPMTYLTEIEQEIMKFIWKNKKPRIAKAILSRKNETGGITIPELQLYYKAIVTKTAWYWHQNRQVGQWYRIEDMDTNPNKYNFLILDKGAKNTQWRTDSLFNKWCWENLKSICNRMKLNPYLSPCTKLNSQWIKDLEIRPETLHLIEETVGPNLHLVGLGSDFLNRIPIAPEIKARINNCDRFKLNSFLSAKETISNVKREPTEWENIFATHTSDRVLISRIYKELKKLYTKNTNNPINKWAKEMNRQFTEEDVQIIKGYMKKMFNIFNNKRNANQNYPKIPANPN</sequence>
<name>A0A8D2ADT7_SCIVU</name>
<accession>A0A8D2ADT7</accession>